<dbReference type="RefSeq" id="WP_135760165.1">
    <property type="nucleotide sequence ID" value="NZ_RQHW01000031.1"/>
</dbReference>
<organism evidence="2 3">
    <name type="scientific">Leptospira idonii</name>
    <dbReference type="NCBI Taxonomy" id="1193500"/>
    <lineage>
        <taxon>Bacteria</taxon>
        <taxon>Pseudomonadati</taxon>
        <taxon>Spirochaetota</taxon>
        <taxon>Spirochaetia</taxon>
        <taxon>Leptospirales</taxon>
        <taxon>Leptospiraceae</taxon>
        <taxon>Leptospira</taxon>
    </lineage>
</organism>
<feature type="chain" id="PRO_5020419371" evidence="1">
    <location>
        <begin position="24"/>
        <end position="214"/>
    </location>
</feature>
<dbReference type="OrthoDB" id="324395at2"/>
<sequence length="214" mass="23475">MKRNQIIFSFLAFAFAAGLSLSADSIPDPVSSSQAEKDLKAAWNSKYKGETIVSIESAGDPGTLEKLDKKGKLIERKLKVPFLVVSEKSGIKREYEAGANYVQKGNSWKFSEIGVGNVKTIAGVDDKAPNKPKVKELALQAFTAKYPDYSWSKILIDDGTFNQGTNGGFYRYEGDVNRTDSEGNTVQCRDIDFMLVKNAAGEWSVEVTSSGKCY</sequence>
<dbReference type="Proteomes" id="UP000298058">
    <property type="component" value="Unassembled WGS sequence"/>
</dbReference>
<protein>
    <submittedName>
        <fullName evidence="2">Uncharacterized protein</fullName>
    </submittedName>
</protein>
<dbReference type="AlphaFoldDB" id="A0A4R9LYJ8"/>
<keyword evidence="3" id="KW-1185">Reference proteome</keyword>
<dbReference type="EMBL" id="RQHW01000031">
    <property type="protein sequence ID" value="TGN19403.1"/>
    <property type="molecule type" value="Genomic_DNA"/>
</dbReference>
<proteinExistence type="predicted"/>
<name>A0A4R9LYJ8_9LEPT</name>
<evidence type="ECO:0000313" key="2">
    <source>
        <dbReference type="EMBL" id="TGN19403.1"/>
    </source>
</evidence>
<keyword evidence="1" id="KW-0732">Signal</keyword>
<gene>
    <name evidence="2" type="ORF">EHS15_08660</name>
</gene>
<evidence type="ECO:0000256" key="1">
    <source>
        <dbReference type="SAM" id="SignalP"/>
    </source>
</evidence>
<feature type="signal peptide" evidence="1">
    <location>
        <begin position="1"/>
        <end position="23"/>
    </location>
</feature>
<evidence type="ECO:0000313" key="3">
    <source>
        <dbReference type="Proteomes" id="UP000298058"/>
    </source>
</evidence>
<reference evidence="2" key="1">
    <citation type="journal article" date="2019" name="PLoS Negl. Trop. Dis.">
        <title>Revisiting the worldwide diversity of Leptospira species in the environment.</title>
        <authorList>
            <person name="Vincent A.T."/>
            <person name="Schiettekatte O."/>
            <person name="Bourhy P."/>
            <person name="Veyrier F.J."/>
            <person name="Picardeau M."/>
        </authorList>
    </citation>
    <scope>NUCLEOTIDE SEQUENCE [LARGE SCALE GENOMIC DNA]</scope>
    <source>
        <strain evidence="2">201300427</strain>
    </source>
</reference>
<accession>A0A4R9LYJ8</accession>
<comment type="caution">
    <text evidence="2">The sequence shown here is derived from an EMBL/GenBank/DDBJ whole genome shotgun (WGS) entry which is preliminary data.</text>
</comment>